<dbReference type="EMBL" id="JABANO010010850">
    <property type="protein sequence ID" value="KAF4744441.1"/>
    <property type="molecule type" value="Genomic_DNA"/>
</dbReference>
<accession>A0A7J6THQ9</accession>
<dbReference type="SUPFAM" id="SSF56281">
    <property type="entry name" value="Metallo-hydrolase/oxidoreductase"/>
    <property type="match status" value="1"/>
</dbReference>
<dbReference type="Pfam" id="PF00753">
    <property type="entry name" value="Lactamase_B"/>
    <property type="match status" value="1"/>
</dbReference>
<feature type="domain" description="Metallo-beta-lactamase" evidence="1">
    <location>
        <begin position="47"/>
        <end position="113"/>
    </location>
</feature>
<dbReference type="Gene3D" id="3.60.15.10">
    <property type="entry name" value="Ribonuclease Z/Hydroxyacylglutathione hydrolase-like"/>
    <property type="match status" value="1"/>
</dbReference>
<dbReference type="PANTHER" id="PTHR11203:SF11">
    <property type="entry name" value="CLEAVAGE AND POLYADENYLATION SPECIFICITY FACTOR SUBUNIT 3"/>
    <property type="match status" value="1"/>
</dbReference>
<protein>
    <submittedName>
        <fullName evidence="2">Integrator complex subunit 11</fullName>
    </submittedName>
</protein>
<name>A0A7J6THQ9_PEROL</name>
<sequence>MPPPVLGSSNGSSSAVAAAPVVVASSTATPSMDTLEITPLGAGQEVGRSCVILKFRGRTVMFDCGIHPAHTGMTALPFFDHLSTADLTNVDLLLVTHFHLDHSGAVPYLIGRTD</sequence>
<dbReference type="AlphaFoldDB" id="A0A7J6THQ9"/>
<organism evidence="2 3">
    <name type="scientific">Perkinsus olseni</name>
    <name type="common">Perkinsus atlanticus</name>
    <dbReference type="NCBI Taxonomy" id="32597"/>
    <lineage>
        <taxon>Eukaryota</taxon>
        <taxon>Sar</taxon>
        <taxon>Alveolata</taxon>
        <taxon>Perkinsozoa</taxon>
        <taxon>Perkinsea</taxon>
        <taxon>Perkinsida</taxon>
        <taxon>Perkinsidae</taxon>
        <taxon>Perkinsus</taxon>
    </lineage>
</organism>
<keyword evidence="3" id="KW-1185">Reference proteome</keyword>
<proteinExistence type="predicted"/>
<dbReference type="GO" id="GO:0006398">
    <property type="term" value="P:mRNA 3'-end processing by stem-loop binding and cleavage"/>
    <property type="evidence" value="ECO:0007669"/>
    <property type="project" value="TreeGrafter"/>
</dbReference>
<evidence type="ECO:0000313" key="3">
    <source>
        <dbReference type="Proteomes" id="UP000553632"/>
    </source>
</evidence>
<evidence type="ECO:0000259" key="1">
    <source>
        <dbReference type="Pfam" id="PF00753"/>
    </source>
</evidence>
<gene>
    <name evidence="2" type="primary">CPSF3L_6</name>
    <name evidence="2" type="ORF">FOZ63_030715</name>
</gene>
<feature type="non-terminal residue" evidence="2">
    <location>
        <position position="114"/>
    </location>
</feature>
<dbReference type="GO" id="GO:0003723">
    <property type="term" value="F:RNA binding"/>
    <property type="evidence" value="ECO:0007669"/>
    <property type="project" value="TreeGrafter"/>
</dbReference>
<dbReference type="GO" id="GO:0004521">
    <property type="term" value="F:RNA endonuclease activity"/>
    <property type="evidence" value="ECO:0007669"/>
    <property type="project" value="TreeGrafter"/>
</dbReference>
<dbReference type="InterPro" id="IPR036866">
    <property type="entry name" value="RibonucZ/Hydroxyglut_hydro"/>
</dbReference>
<dbReference type="Proteomes" id="UP000553632">
    <property type="component" value="Unassembled WGS sequence"/>
</dbReference>
<dbReference type="GO" id="GO:0005847">
    <property type="term" value="C:mRNA cleavage and polyadenylation specificity factor complex"/>
    <property type="evidence" value="ECO:0007669"/>
    <property type="project" value="TreeGrafter"/>
</dbReference>
<evidence type="ECO:0000313" key="2">
    <source>
        <dbReference type="EMBL" id="KAF4744441.1"/>
    </source>
</evidence>
<comment type="caution">
    <text evidence="2">The sequence shown here is derived from an EMBL/GenBank/DDBJ whole genome shotgun (WGS) entry which is preliminary data.</text>
</comment>
<dbReference type="InterPro" id="IPR001279">
    <property type="entry name" value="Metallo-B-lactamas"/>
</dbReference>
<reference evidence="2 3" key="1">
    <citation type="submission" date="2020-04" db="EMBL/GenBank/DDBJ databases">
        <title>Perkinsus olseni comparative genomics.</title>
        <authorList>
            <person name="Bogema D.R."/>
        </authorList>
    </citation>
    <scope>NUCLEOTIDE SEQUENCE [LARGE SCALE GENOMIC DNA]</scope>
    <source>
        <strain evidence="2 3">ATCC PRA-207</strain>
    </source>
</reference>
<dbReference type="GO" id="GO:0004534">
    <property type="term" value="F:5'-3' RNA exonuclease activity"/>
    <property type="evidence" value="ECO:0007669"/>
    <property type="project" value="TreeGrafter"/>
</dbReference>
<dbReference type="InterPro" id="IPR050698">
    <property type="entry name" value="MBL"/>
</dbReference>
<dbReference type="PANTHER" id="PTHR11203">
    <property type="entry name" value="CLEAVAGE AND POLYADENYLATION SPECIFICITY FACTOR FAMILY MEMBER"/>
    <property type="match status" value="1"/>
</dbReference>